<dbReference type="GO" id="GO:0035725">
    <property type="term" value="P:sodium ion transmembrane transport"/>
    <property type="evidence" value="ECO:0000318"/>
    <property type="project" value="GO_Central"/>
</dbReference>
<dbReference type="Pfam" id="PF00858">
    <property type="entry name" value="ASC"/>
    <property type="match status" value="2"/>
</dbReference>
<dbReference type="InParanoid" id="A7SPS3"/>
<dbReference type="AlphaFoldDB" id="A7SPS3"/>
<dbReference type="STRING" id="45351.A7SPS3"/>
<keyword evidence="6" id="KW-0915">Sodium</keyword>
<proteinExistence type="inferred from homology"/>
<keyword evidence="3 11" id="KW-0894">Sodium channel</keyword>
<keyword evidence="5 12" id="KW-1133">Transmembrane helix</keyword>
<evidence type="ECO:0000313" key="13">
    <source>
        <dbReference type="EMBL" id="EDO34319.1"/>
    </source>
</evidence>
<dbReference type="EMBL" id="DS469736">
    <property type="protein sequence ID" value="EDO34319.1"/>
    <property type="molecule type" value="Genomic_DNA"/>
</dbReference>
<evidence type="ECO:0000256" key="12">
    <source>
        <dbReference type="SAM" id="Phobius"/>
    </source>
</evidence>
<organism evidence="13 14">
    <name type="scientific">Nematostella vectensis</name>
    <name type="common">Starlet sea anemone</name>
    <dbReference type="NCBI Taxonomy" id="45351"/>
    <lineage>
        <taxon>Eukaryota</taxon>
        <taxon>Metazoa</taxon>
        <taxon>Cnidaria</taxon>
        <taxon>Anthozoa</taxon>
        <taxon>Hexacorallia</taxon>
        <taxon>Actiniaria</taxon>
        <taxon>Edwardsiidae</taxon>
        <taxon>Nematostella</taxon>
    </lineage>
</organism>
<keyword evidence="7 11" id="KW-0406">Ion transport</keyword>
<evidence type="ECO:0000256" key="1">
    <source>
        <dbReference type="ARBA" id="ARBA00004141"/>
    </source>
</evidence>
<keyword evidence="14" id="KW-1185">Reference proteome</keyword>
<dbReference type="PANTHER" id="PTHR11690:SF248">
    <property type="entry name" value="PICKPOCKET 17, ISOFORM A"/>
    <property type="match status" value="1"/>
</dbReference>
<evidence type="ECO:0000313" key="14">
    <source>
        <dbReference type="Proteomes" id="UP000001593"/>
    </source>
</evidence>
<dbReference type="PANTHER" id="PTHR11690">
    <property type="entry name" value="AMILORIDE-SENSITIVE SODIUM CHANNEL-RELATED"/>
    <property type="match status" value="1"/>
</dbReference>
<evidence type="ECO:0000256" key="9">
    <source>
        <dbReference type="ARBA" id="ARBA00023201"/>
    </source>
</evidence>
<sequence length="335" mass="36634">MADQPRPSVRALVRDFVDRTTCHGIGQINGSQSPLWRVFWVVTFVAGLGMVVHQGVTLFGTFLDRPTSTTIDMTYAPAMDFPAVTICNLNAIRKDHLSQFPDADVLLKGFSEASTPSVTVFLGKDVESFIKQHSEAGPNVTLDPELAFKDAMVEIFAQSELKKLQMAGHGFEELVLGCTWNNIKCNKGPFWNFRYGNCYTFNQGMSEKGVAIKPLTLSNTGPNYGLTLDLFINQEQYIAPYTQEAGVRILLSDQNQIPFPDSDGFTVSPSSSSAVGIKKVESFLGDVGGQLGLWIGVSVITCAEFAKLLIDLVLCVAKKMNRSDKVQSVCIGRGN</sequence>
<dbReference type="Gene3D" id="2.60.470.10">
    <property type="entry name" value="Acid-sensing ion channels like domains"/>
    <property type="match status" value="1"/>
</dbReference>
<evidence type="ECO:0000256" key="10">
    <source>
        <dbReference type="ARBA" id="ARBA00023303"/>
    </source>
</evidence>
<comment type="subcellular location">
    <subcellularLocation>
        <location evidence="1">Membrane</location>
        <topology evidence="1">Multi-pass membrane protein</topology>
    </subcellularLocation>
</comment>
<evidence type="ECO:0000256" key="3">
    <source>
        <dbReference type="ARBA" id="ARBA00022461"/>
    </source>
</evidence>
<dbReference type="Proteomes" id="UP000001593">
    <property type="component" value="Unassembled WGS sequence"/>
</dbReference>
<accession>A7SPS3</accession>
<evidence type="ECO:0000256" key="8">
    <source>
        <dbReference type="ARBA" id="ARBA00023136"/>
    </source>
</evidence>
<dbReference type="PRINTS" id="PR01078">
    <property type="entry name" value="AMINACHANNEL"/>
</dbReference>
<dbReference type="Gene3D" id="1.10.287.770">
    <property type="entry name" value="YojJ-like"/>
    <property type="match status" value="1"/>
</dbReference>
<dbReference type="GO" id="GO:0015280">
    <property type="term" value="F:ligand-gated sodium channel activity"/>
    <property type="evidence" value="ECO:0000318"/>
    <property type="project" value="GO_Central"/>
</dbReference>
<dbReference type="eggNOG" id="KOG4294">
    <property type="taxonomic scope" value="Eukaryota"/>
</dbReference>
<keyword evidence="10 11" id="KW-0407">Ion channel</keyword>
<keyword evidence="2 11" id="KW-0813">Transport</keyword>
<evidence type="ECO:0000256" key="5">
    <source>
        <dbReference type="ARBA" id="ARBA00022989"/>
    </source>
</evidence>
<comment type="similarity">
    <text evidence="11">Belongs to the amiloride-sensitive sodium channel (TC 1.A.6) family.</text>
</comment>
<evidence type="ECO:0000256" key="2">
    <source>
        <dbReference type="ARBA" id="ARBA00022448"/>
    </source>
</evidence>
<reference evidence="13 14" key="1">
    <citation type="journal article" date="2007" name="Science">
        <title>Sea anemone genome reveals ancestral eumetazoan gene repertoire and genomic organization.</title>
        <authorList>
            <person name="Putnam N.H."/>
            <person name="Srivastava M."/>
            <person name="Hellsten U."/>
            <person name="Dirks B."/>
            <person name="Chapman J."/>
            <person name="Salamov A."/>
            <person name="Terry A."/>
            <person name="Shapiro H."/>
            <person name="Lindquist E."/>
            <person name="Kapitonov V.V."/>
            <person name="Jurka J."/>
            <person name="Genikhovich G."/>
            <person name="Grigoriev I.V."/>
            <person name="Lucas S.M."/>
            <person name="Steele R.E."/>
            <person name="Finnerty J.R."/>
            <person name="Technau U."/>
            <person name="Martindale M.Q."/>
            <person name="Rokhsar D.S."/>
        </authorList>
    </citation>
    <scope>NUCLEOTIDE SEQUENCE [LARGE SCALE GENOMIC DNA]</scope>
    <source>
        <strain evidence="14">CH2 X CH6</strain>
    </source>
</reference>
<keyword evidence="9 11" id="KW-0739">Sodium transport</keyword>
<keyword evidence="4 11" id="KW-0812">Transmembrane</keyword>
<name>A7SPS3_NEMVE</name>
<evidence type="ECO:0000256" key="6">
    <source>
        <dbReference type="ARBA" id="ARBA00023053"/>
    </source>
</evidence>
<gene>
    <name evidence="13" type="ORF">NEMVEDRAFT_v1g126337</name>
</gene>
<dbReference type="OMA" id="FTRWEHG"/>
<evidence type="ECO:0000256" key="4">
    <source>
        <dbReference type="ARBA" id="ARBA00022692"/>
    </source>
</evidence>
<dbReference type="GO" id="GO:0005886">
    <property type="term" value="C:plasma membrane"/>
    <property type="evidence" value="ECO:0000318"/>
    <property type="project" value="GO_Central"/>
</dbReference>
<feature type="transmembrane region" description="Helical" evidence="12">
    <location>
        <begin position="38"/>
        <end position="63"/>
    </location>
</feature>
<keyword evidence="8 12" id="KW-0472">Membrane</keyword>
<dbReference type="HOGENOM" id="CLU_020415_1_3_1"/>
<dbReference type="InterPro" id="IPR001873">
    <property type="entry name" value="ENaC"/>
</dbReference>
<evidence type="ECO:0000256" key="7">
    <source>
        <dbReference type="ARBA" id="ARBA00023065"/>
    </source>
</evidence>
<dbReference type="PhylomeDB" id="A7SPS3"/>
<protein>
    <submittedName>
        <fullName evidence="13">Uncharacterized protein</fullName>
    </submittedName>
</protein>
<evidence type="ECO:0000256" key="11">
    <source>
        <dbReference type="RuleBase" id="RU000679"/>
    </source>
</evidence>